<evidence type="ECO:0000259" key="2">
    <source>
        <dbReference type="SMART" id="SM00128"/>
    </source>
</evidence>
<dbReference type="InterPro" id="IPR015943">
    <property type="entry name" value="WD40/YVTN_repeat-like_dom_sf"/>
</dbReference>
<dbReference type="EMBL" id="FJUX01000017">
    <property type="protein sequence ID" value="CZS94217.1"/>
    <property type="molecule type" value="Genomic_DNA"/>
</dbReference>
<dbReference type="PANTHER" id="PTHR11200">
    <property type="entry name" value="INOSITOL 5-PHOSPHATASE"/>
    <property type="match status" value="1"/>
</dbReference>
<feature type="compositionally biased region" description="Polar residues" evidence="1">
    <location>
        <begin position="146"/>
        <end position="176"/>
    </location>
</feature>
<feature type="compositionally biased region" description="Polar residues" evidence="1">
    <location>
        <begin position="439"/>
        <end position="450"/>
    </location>
</feature>
<dbReference type="Gene3D" id="3.60.10.10">
    <property type="entry name" value="Endonuclease/exonuclease/phosphatase"/>
    <property type="match status" value="1"/>
</dbReference>
<dbReference type="Proteomes" id="UP000178912">
    <property type="component" value="Unassembled WGS sequence"/>
</dbReference>
<sequence>MEEQAAESLDGSSIKPVSSLRSHFEQMASLKPRPPPPPGPKPIIPQPTGNGISKGSRNIARPISVQPEAEEVGFGDALRAARGREQDIVEPGLRPPRTIPANMSPSPTRSPRPRPLSKIPPAVTIQPPQSPPKTNTLNLVLPGTPSYLQTESPMTASPGFSSPRSIRIPTQPNTPLLESGRSPKMYPSHPPSPPPPRRSGEFRREAAHEVREAPSKPKPPPVNRAEKPKISSRPLSMSFRREDTTLQQPGPLSAVDKTSPFSTPPSSGSSPEHEFPEPVPLRSRNVFEQRVEKFPTAHKSFDPPPLHPSVVNRRKDQEINGLNRGLISPQTTGDQRPTLHSRPQAVPDPMKARGLRDMMPPPARPSLDRTRPPTIKTNSIPEGGHATPPKRVFSQPIDKPSPQFQTQRSHGRSMTVSSPRTPIEFRNPAVHIEPRHSMDTSSLAPSTKEPTYSGPGEYPDISRINRRLPEQAKLAHQIPTKYDTRILDICGEYVCTTGHFTRVWSLVDGAPLASIVHAEGIKMMSIAFKPMPSVEDEGKRLWLGSNAGEISEVDVDSQSIVITKANVHTRRDIIKIYRHVNEMWTLDDGGSLNLWAPDSEGTPTLEGNPRQSFRVPKGHTFSTVIGDELWYATGKELRVYVASRDTQQWLALQCTQKQENSGDITSGAILEPQSDKVYIGHTDGKVSIYSRRDYSCLGVVNVSVYKITSLAGAGGYLWTGFSTGQVYIYDTTNPNWVVQKEWQAHHDPVMKMIADPGSCWTLERSNVVSLGQDNMIRVWDGLLQDDWIENQMQSQEPEYATFTPIKALVMTWNAGATKPTTLRNKPDDDAFFGDLLGSSGVPDLLIFGFQELVDLEDKKTMTKTFFKSKKKDPTSEHEHMSRAYREWRAFITASMDNFIPGEIYQLLHTASLVGLFTCIFVRAPLHGRIKCLSAVEVKRGMGGLHGNKGALIVRFNLDDTSMCFINCHLAAGQTQTKDRNADIAAILESSLLPPVASPPAAEKDNKVLHNYIGGGDGSMVMDHEICILNGDLNYRIDTMGRETVVRDVKSHNLGKLLDRDQLIASKRKHPWFKLRAFSESPITFAPTYKYDVGTDNYDSSEKKRAPAWCDRVLFRGGQKIQELDYRRHEVRVSDHRPVTAQFEILTKKVDINKRAMKLAECLKQQADRKLRLTREARLYYLTTYLGFTAAYAKPIIAARETLEAENLIGMEKDREQGRKRNEYQQQMAR</sequence>
<gene>
    <name evidence="3" type="ORF">RAG0_04276</name>
</gene>
<dbReference type="InterPro" id="IPR036322">
    <property type="entry name" value="WD40_repeat_dom_sf"/>
</dbReference>
<dbReference type="PANTHER" id="PTHR11200:SF240">
    <property type="entry name" value="INOSITOL POLYPHOSPHATE 5-PHOSPHATASE C9G1.10C-RELATED"/>
    <property type="match status" value="1"/>
</dbReference>
<evidence type="ECO:0000313" key="4">
    <source>
        <dbReference type="Proteomes" id="UP000178912"/>
    </source>
</evidence>
<dbReference type="SMART" id="SM00128">
    <property type="entry name" value="IPPc"/>
    <property type="match status" value="1"/>
</dbReference>
<dbReference type="AlphaFoldDB" id="A0A1E1K802"/>
<feature type="compositionally biased region" description="Polar residues" evidence="1">
    <location>
        <begin position="402"/>
        <end position="420"/>
    </location>
</feature>
<feature type="region of interest" description="Disordered" evidence="1">
    <location>
        <begin position="1"/>
        <end position="457"/>
    </location>
</feature>
<feature type="compositionally biased region" description="Pro residues" evidence="1">
    <location>
        <begin position="32"/>
        <end position="45"/>
    </location>
</feature>
<feature type="compositionally biased region" description="Basic and acidic residues" evidence="1">
    <location>
        <begin position="198"/>
        <end position="215"/>
    </location>
</feature>
<keyword evidence="4" id="KW-1185">Reference proteome</keyword>
<feature type="compositionally biased region" description="Pro residues" evidence="1">
    <location>
        <begin position="188"/>
        <end position="197"/>
    </location>
</feature>
<dbReference type="SUPFAM" id="SSF56219">
    <property type="entry name" value="DNase I-like"/>
    <property type="match status" value="1"/>
</dbReference>
<dbReference type="GO" id="GO:0004439">
    <property type="term" value="F:phosphatidylinositol-4,5-bisphosphate 5-phosphatase activity"/>
    <property type="evidence" value="ECO:0007669"/>
    <property type="project" value="TreeGrafter"/>
</dbReference>
<feature type="domain" description="Inositol polyphosphate-related phosphatase" evidence="2">
    <location>
        <begin position="803"/>
        <end position="1150"/>
    </location>
</feature>
<dbReference type="SMART" id="SM00320">
    <property type="entry name" value="WD40"/>
    <property type="match status" value="3"/>
</dbReference>
<name>A0A1E1K802_9HELO</name>
<dbReference type="InterPro" id="IPR000300">
    <property type="entry name" value="IPPc"/>
</dbReference>
<dbReference type="Pfam" id="PF22669">
    <property type="entry name" value="Exo_endo_phos2"/>
    <property type="match status" value="1"/>
</dbReference>
<organism evidence="3 4">
    <name type="scientific">Rhynchosporium agropyri</name>
    <dbReference type="NCBI Taxonomy" id="914238"/>
    <lineage>
        <taxon>Eukaryota</taxon>
        <taxon>Fungi</taxon>
        <taxon>Dikarya</taxon>
        <taxon>Ascomycota</taxon>
        <taxon>Pezizomycotina</taxon>
        <taxon>Leotiomycetes</taxon>
        <taxon>Helotiales</taxon>
        <taxon>Ploettnerulaceae</taxon>
        <taxon>Rhynchosporium</taxon>
    </lineage>
</organism>
<protein>
    <submittedName>
        <fullName evidence="3">Related to phosphatidylinositol phosphate phosphatase</fullName>
    </submittedName>
</protein>
<dbReference type="InterPro" id="IPR001680">
    <property type="entry name" value="WD40_rpt"/>
</dbReference>
<dbReference type="Gene3D" id="2.130.10.10">
    <property type="entry name" value="YVTN repeat-like/Quinoprotein amine dehydrogenase"/>
    <property type="match status" value="1"/>
</dbReference>
<feature type="compositionally biased region" description="Low complexity" evidence="1">
    <location>
        <begin position="258"/>
        <end position="270"/>
    </location>
</feature>
<evidence type="ECO:0000256" key="1">
    <source>
        <dbReference type="SAM" id="MobiDB-lite"/>
    </source>
</evidence>
<dbReference type="SUPFAM" id="SSF50978">
    <property type="entry name" value="WD40 repeat-like"/>
    <property type="match status" value="1"/>
</dbReference>
<dbReference type="InterPro" id="IPR036691">
    <property type="entry name" value="Endo/exonu/phosph_ase_sf"/>
</dbReference>
<dbReference type="GO" id="GO:0046856">
    <property type="term" value="P:phosphatidylinositol dephosphorylation"/>
    <property type="evidence" value="ECO:0007669"/>
    <property type="project" value="InterPro"/>
</dbReference>
<evidence type="ECO:0000313" key="3">
    <source>
        <dbReference type="EMBL" id="CZS94217.1"/>
    </source>
</evidence>
<dbReference type="OrthoDB" id="2248459at2759"/>
<feature type="compositionally biased region" description="Basic and acidic residues" evidence="1">
    <location>
        <begin position="285"/>
        <end position="301"/>
    </location>
</feature>
<dbReference type="InterPro" id="IPR046985">
    <property type="entry name" value="IP5"/>
</dbReference>
<accession>A0A1E1K802</accession>
<reference evidence="4" key="1">
    <citation type="submission" date="2016-03" db="EMBL/GenBank/DDBJ databases">
        <authorList>
            <person name="Guldener U."/>
        </authorList>
    </citation>
    <scope>NUCLEOTIDE SEQUENCE [LARGE SCALE GENOMIC DNA]</scope>
    <source>
        <strain evidence="4">04CH-RAC-A.6.1</strain>
    </source>
</reference>
<proteinExistence type="predicted"/>